<evidence type="ECO:0000256" key="1">
    <source>
        <dbReference type="SAM" id="MobiDB-lite"/>
    </source>
</evidence>
<dbReference type="Proteomes" id="UP000317624">
    <property type="component" value="Unassembled WGS sequence"/>
</dbReference>
<dbReference type="RefSeq" id="WP_144853320.1">
    <property type="nucleotide sequence ID" value="NZ_VMRJ01000008.1"/>
</dbReference>
<name>A0A558BKM9_9BACT</name>
<proteinExistence type="predicted"/>
<comment type="caution">
    <text evidence="2">The sequence shown here is derived from an EMBL/GenBank/DDBJ whole genome shotgun (WGS) entry which is preliminary data.</text>
</comment>
<dbReference type="AlphaFoldDB" id="A0A558BKM9"/>
<accession>A0A558BKM9</accession>
<keyword evidence="3" id="KW-1185">Reference proteome</keyword>
<gene>
    <name evidence="2" type="ORF">FNT36_24715</name>
</gene>
<feature type="region of interest" description="Disordered" evidence="1">
    <location>
        <begin position="1"/>
        <end position="23"/>
    </location>
</feature>
<reference evidence="2 3" key="1">
    <citation type="submission" date="2019-07" db="EMBL/GenBank/DDBJ databases">
        <title>Hymenobacter sp. straun FUR1 Genome sequencing and assembly.</title>
        <authorList>
            <person name="Chhetri G."/>
        </authorList>
    </citation>
    <scope>NUCLEOTIDE SEQUENCE [LARGE SCALE GENOMIC DNA]</scope>
    <source>
        <strain evidence="2 3">Fur1</strain>
    </source>
</reference>
<evidence type="ECO:0000313" key="2">
    <source>
        <dbReference type="EMBL" id="TVT37068.1"/>
    </source>
</evidence>
<dbReference type="EMBL" id="VMRJ01000008">
    <property type="protein sequence ID" value="TVT37068.1"/>
    <property type="molecule type" value="Genomic_DNA"/>
</dbReference>
<evidence type="ECO:0000313" key="3">
    <source>
        <dbReference type="Proteomes" id="UP000317624"/>
    </source>
</evidence>
<sequence length="59" mass="6430">MNSAFSAERGAPRPAGKPLRVPAGRRRLSLAEIVRDLAGWTLPARRPEPTRTPASWPLA</sequence>
<protein>
    <submittedName>
        <fullName evidence="2">Uncharacterized protein</fullName>
    </submittedName>
</protein>
<organism evidence="2 3">
    <name type="scientific">Hymenobacter setariae</name>
    <dbReference type="NCBI Taxonomy" id="2594794"/>
    <lineage>
        <taxon>Bacteria</taxon>
        <taxon>Pseudomonadati</taxon>
        <taxon>Bacteroidota</taxon>
        <taxon>Cytophagia</taxon>
        <taxon>Cytophagales</taxon>
        <taxon>Hymenobacteraceae</taxon>
        <taxon>Hymenobacter</taxon>
    </lineage>
</organism>